<dbReference type="EMBL" id="JACDUS010000012">
    <property type="protein sequence ID" value="MBA2882728.1"/>
    <property type="molecule type" value="Genomic_DNA"/>
</dbReference>
<name>A0A7W0CBN5_9BACT</name>
<reference evidence="1 2" key="1">
    <citation type="submission" date="2020-07" db="EMBL/GenBank/DDBJ databases">
        <title>Genomic Encyclopedia of Type Strains, Phase IV (KMG-IV): sequencing the most valuable type-strain genomes for metagenomic binning, comparative biology and taxonomic classification.</title>
        <authorList>
            <person name="Goeker M."/>
        </authorList>
    </citation>
    <scope>NUCLEOTIDE SEQUENCE [LARGE SCALE GENOMIC DNA]</scope>
    <source>
        <strain evidence="1 2">DSM 17721</strain>
    </source>
</reference>
<dbReference type="AlphaFoldDB" id="A0A7W0CBN5"/>
<sequence length="231" mass="26050">MMRIRGYLFWTVVLTVSAIVFSPAGSPAQYHEPFYKMPGHGRSDVVQDIIDIYLVENELIGIVQGRREYRQDLDLDEKVVWRAARGAVGAVLTESRALALSAASRGWAELSLKLQEADSVESIKPFISDYLVMLVTDRRIMGFDSHGRGWVQQSLPLREKIMESHINSYVAAVITSKRVFGWGRGRIGFTEEKLRRSETVQYVDTQPHTVTVGTDARVLVFKSGAGGWRQF</sequence>
<protein>
    <submittedName>
        <fullName evidence="1">Uncharacterized protein</fullName>
    </submittedName>
</protein>
<proteinExistence type="predicted"/>
<keyword evidence="2" id="KW-1185">Reference proteome</keyword>
<dbReference type="Proteomes" id="UP000525298">
    <property type="component" value="Unassembled WGS sequence"/>
</dbReference>
<dbReference type="RefSeq" id="WP_181552353.1">
    <property type="nucleotide sequence ID" value="NZ_JACDUS010000012.1"/>
</dbReference>
<evidence type="ECO:0000313" key="2">
    <source>
        <dbReference type="Proteomes" id="UP000525298"/>
    </source>
</evidence>
<gene>
    <name evidence="1" type="ORF">HNR65_003083</name>
</gene>
<accession>A0A7W0CBN5</accession>
<comment type="caution">
    <text evidence="1">The sequence shown here is derived from an EMBL/GenBank/DDBJ whole genome shotgun (WGS) entry which is preliminary data.</text>
</comment>
<organism evidence="1 2">
    <name type="scientific">Desulfosalsimonas propionicica</name>
    <dbReference type="NCBI Taxonomy" id="332175"/>
    <lineage>
        <taxon>Bacteria</taxon>
        <taxon>Pseudomonadati</taxon>
        <taxon>Thermodesulfobacteriota</taxon>
        <taxon>Desulfobacteria</taxon>
        <taxon>Desulfobacterales</taxon>
        <taxon>Desulfosalsimonadaceae</taxon>
        <taxon>Desulfosalsimonas</taxon>
    </lineage>
</organism>
<evidence type="ECO:0000313" key="1">
    <source>
        <dbReference type="EMBL" id="MBA2882728.1"/>
    </source>
</evidence>